<comment type="subcellular location">
    <subcellularLocation>
        <location evidence="1">Nucleus</location>
    </subcellularLocation>
</comment>
<accession>C9ZT82</accession>
<dbReference type="GO" id="GO:0000176">
    <property type="term" value="C:nuclear exosome (RNase complex)"/>
    <property type="evidence" value="ECO:0007669"/>
    <property type="project" value="TreeGrafter"/>
</dbReference>
<dbReference type="SUPFAM" id="SSF54791">
    <property type="entry name" value="Eukaryotic type KH-domain (KH-domain type I)"/>
    <property type="match status" value="1"/>
</dbReference>
<dbReference type="EC" id="3.1.13.-" evidence="7"/>
<feature type="signal peptide" evidence="5">
    <location>
        <begin position="1"/>
        <end position="32"/>
    </location>
</feature>
<dbReference type="GO" id="GO:0071035">
    <property type="term" value="P:nuclear polyadenylation-dependent rRNA catabolic process"/>
    <property type="evidence" value="ECO:0007669"/>
    <property type="project" value="TreeGrafter"/>
</dbReference>
<name>C9ZT82_TRYB9</name>
<dbReference type="CDD" id="cd22525">
    <property type="entry name" value="KH-I_Rrp4_eukar"/>
    <property type="match status" value="1"/>
</dbReference>
<keyword evidence="4" id="KW-0694">RNA-binding</keyword>
<keyword evidence="5" id="KW-0732">Signal</keyword>
<keyword evidence="3" id="KW-0271">Exosome</keyword>
<dbReference type="InterPro" id="IPR036612">
    <property type="entry name" value="KH_dom_type_1_sf"/>
</dbReference>
<dbReference type="GO" id="GO:0016787">
    <property type="term" value="F:hydrolase activity"/>
    <property type="evidence" value="ECO:0007669"/>
    <property type="project" value="UniProtKB-KW"/>
</dbReference>
<dbReference type="InterPro" id="IPR004088">
    <property type="entry name" value="KH_dom_type_1"/>
</dbReference>
<dbReference type="GO" id="GO:0003723">
    <property type="term" value="F:RNA binding"/>
    <property type="evidence" value="ECO:0007669"/>
    <property type="project" value="UniProtKB-KW"/>
</dbReference>
<dbReference type="GO" id="GO:0000467">
    <property type="term" value="P:exonucleolytic trimming to generate mature 3'-end of 5.8S rRNA from tricistronic rRNA transcript (SSU-rRNA, 5.8S rRNA, LSU-rRNA)"/>
    <property type="evidence" value="ECO:0007669"/>
    <property type="project" value="TreeGrafter"/>
</dbReference>
<evidence type="ECO:0000256" key="2">
    <source>
        <dbReference type="ARBA" id="ARBA00009155"/>
    </source>
</evidence>
<dbReference type="AlphaFoldDB" id="C9ZT82"/>
<evidence type="ECO:0000256" key="1">
    <source>
        <dbReference type="ARBA" id="ARBA00004123"/>
    </source>
</evidence>
<dbReference type="Gene3D" id="2.40.50.140">
    <property type="entry name" value="Nucleic acid-binding proteins"/>
    <property type="match status" value="1"/>
</dbReference>
<dbReference type="Proteomes" id="UP000002316">
    <property type="component" value="Chromosome 7"/>
</dbReference>
<reference evidence="8" key="1">
    <citation type="journal article" date="2010" name="PLoS Negl. Trop. Dis.">
        <title>The genome sequence of Trypanosoma brucei gambiense, causative agent of chronic human african trypanosomiasis.</title>
        <authorList>
            <person name="Jackson A.P."/>
            <person name="Sanders M."/>
            <person name="Berry A."/>
            <person name="McQuillan J."/>
            <person name="Aslett M.A."/>
            <person name="Quail M.A."/>
            <person name="Chukualim B."/>
            <person name="Capewell P."/>
            <person name="MacLeod A."/>
            <person name="Melville S.E."/>
            <person name="Gibson W."/>
            <person name="Barry J.D."/>
            <person name="Berriman M."/>
            <person name="Hertz-Fowler C."/>
        </authorList>
    </citation>
    <scope>NUCLEOTIDE SEQUENCE [LARGE SCALE GENOMIC DNA]</scope>
    <source>
        <strain evidence="8">MHOM/CI/86/DAL972</strain>
    </source>
</reference>
<evidence type="ECO:0000256" key="5">
    <source>
        <dbReference type="SAM" id="SignalP"/>
    </source>
</evidence>
<feature type="domain" description="S1 motif" evidence="6">
    <location>
        <begin position="106"/>
        <end position="184"/>
    </location>
</feature>
<dbReference type="GO" id="GO:0034475">
    <property type="term" value="P:U4 snRNA 3'-end processing"/>
    <property type="evidence" value="ECO:0007669"/>
    <property type="project" value="TreeGrafter"/>
</dbReference>
<dbReference type="GO" id="GO:0071051">
    <property type="term" value="P:poly(A)-dependent snoRNA 3'-end processing"/>
    <property type="evidence" value="ECO:0007669"/>
    <property type="project" value="TreeGrafter"/>
</dbReference>
<sequence length="324" mass="35611">MHHCRTPLFYYRFLYCLFTLFVVMSVPTCITGDTICGSAGPSKLDYVEDHVFLRGYNTYEGNNPNGAAAAQEGGGEIIASINGMVEVTDRVVSVKGMSSRYVAEVGDIVVGRVKEVCGNRWRVNVGAFQDAVMPLANVTEPGGILRRRGRSDELTMRNIFDEGELVVAEVQRVSQDGLISLHTRSGEKYGKVSDFGLLVLISPALVKRVKHHFMCLEFIHVNLVLGTNGAIWVSPATATTATESAKSAYDRFDADIRRAVTRVANCIRVMGNARFPVFDKSIEAAVKASVDFALGPFEILYPGNQNLITTTVLDTINTRKRTIY</sequence>
<dbReference type="KEGG" id="tbg:TbgDal_VII5280"/>
<dbReference type="CDD" id="cd05789">
    <property type="entry name" value="S1_Rrp4"/>
    <property type="match status" value="1"/>
</dbReference>
<dbReference type="SMART" id="SM00316">
    <property type="entry name" value="S1"/>
    <property type="match status" value="1"/>
</dbReference>
<dbReference type="InterPro" id="IPR026699">
    <property type="entry name" value="Exosome_RNA_bind1/RRP40/RRP4"/>
</dbReference>
<dbReference type="EMBL" id="FN554970">
    <property type="protein sequence ID" value="CBH12617.1"/>
    <property type="molecule type" value="Genomic_DNA"/>
</dbReference>
<dbReference type="PROSITE" id="PS50126">
    <property type="entry name" value="S1"/>
    <property type="match status" value="1"/>
</dbReference>
<organism evidence="7 8">
    <name type="scientific">Trypanosoma brucei gambiense (strain MHOM/CI/86/DAL972)</name>
    <dbReference type="NCBI Taxonomy" id="679716"/>
    <lineage>
        <taxon>Eukaryota</taxon>
        <taxon>Discoba</taxon>
        <taxon>Euglenozoa</taxon>
        <taxon>Kinetoplastea</taxon>
        <taxon>Metakinetoplastina</taxon>
        <taxon>Trypanosomatida</taxon>
        <taxon>Trypanosomatidae</taxon>
        <taxon>Trypanosoma</taxon>
    </lineage>
</organism>
<dbReference type="RefSeq" id="XP_011774897.1">
    <property type="nucleotide sequence ID" value="XM_011776595.1"/>
</dbReference>
<evidence type="ECO:0000259" key="6">
    <source>
        <dbReference type="PROSITE" id="PS50126"/>
    </source>
</evidence>
<keyword evidence="7" id="KW-0378">Hydrolase</keyword>
<dbReference type="OrthoDB" id="1650at2759"/>
<dbReference type="PANTHER" id="PTHR21321">
    <property type="entry name" value="PNAS-3 RELATED"/>
    <property type="match status" value="1"/>
</dbReference>
<evidence type="ECO:0000256" key="3">
    <source>
        <dbReference type="ARBA" id="ARBA00022835"/>
    </source>
</evidence>
<dbReference type="GO" id="GO:0000177">
    <property type="term" value="C:cytoplasmic exosome (RNase complex)"/>
    <property type="evidence" value="ECO:0007669"/>
    <property type="project" value="TreeGrafter"/>
</dbReference>
<proteinExistence type="inferred from homology"/>
<comment type="similarity">
    <text evidence="2">Belongs to the RRP4 family.</text>
</comment>
<dbReference type="PANTHER" id="PTHR21321:SF4">
    <property type="entry name" value="EXOSOME COMPLEX COMPONENT RRP4"/>
    <property type="match status" value="1"/>
</dbReference>
<dbReference type="InterPro" id="IPR012340">
    <property type="entry name" value="NA-bd_OB-fold"/>
</dbReference>
<dbReference type="GO" id="GO:0071038">
    <property type="term" value="P:TRAMP-dependent tRNA surveillance pathway"/>
    <property type="evidence" value="ECO:0007669"/>
    <property type="project" value="TreeGrafter"/>
</dbReference>
<gene>
    <name evidence="7" type="ORF">TbgDal_VII5280</name>
</gene>
<evidence type="ECO:0000256" key="4">
    <source>
        <dbReference type="ARBA" id="ARBA00022884"/>
    </source>
</evidence>
<protein>
    <submittedName>
        <fullName evidence="7">Ribosomal RNA processing protein 4</fullName>
        <ecNumber evidence="7">3.1.13.-</ecNumber>
    </submittedName>
</protein>
<dbReference type="GO" id="GO:0071034">
    <property type="term" value="P:CUT catabolic process"/>
    <property type="evidence" value="ECO:0007669"/>
    <property type="project" value="TreeGrafter"/>
</dbReference>
<dbReference type="InterPro" id="IPR048565">
    <property type="entry name" value="S1_RRP4"/>
</dbReference>
<dbReference type="SUPFAM" id="SSF50249">
    <property type="entry name" value="Nucleic acid-binding proteins"/>
    <property type="match status" value="1"/>
</dbReference>
<dbReference type="Pfam" id="PF15985">
    <property type="entry name" value="KH_6"/>
    <property type="match status" value="1"/>
</dbReference>
<dbReference type="InterPro" id="IPR003029">
    <property type="entry name" value="S1_domain"/>
</dbReference>
<dbReference type="Gene3D" id="2.40.50.100">
    <property type="match status" value="1"/>
</dbReference>
<dbReference type="GeneID" id="23862769"/>
<dbReference type="VEuPathDB" id="TriTrypDB:Tbg972.7.5280"/>
<evidence type="ECO:0000313" key="8">
    <source>
        <dbReference type="Proteomes" id="UP000002316"/>
    </source>
</evidence>
<dbReference type="Pfam" id="PF21266">
    <property type="entry name" value="S1_RRP4"/>
    <property type="match status" value="1"/>
</dbReference>
<feature type="chain" id="PRO_5003004808" evidence="5">
    <location>
        <begin position="33"/>
        <end position="324"/>
    </location>
</feature>
<evidence type="ECO:0000313" key="7">
    <source>
        <dbReference type="EMBL" id="CBH12617.1"/>
    </source>
</evidence>